<keyword evidence="5" id="KW-1185">Reference proteome</keyword>
<dbReference type="AlphaFoldDB" id="A0AAE1TBE1"/>
<comment type="similarity">
    <text evidence="1">Belongs to the 5'-AMP-activated protein kinase beta subunit family.</text>
</comment>
<sequence length="281" mass="32158">MGSNYKKIRDGEGTSGVKKLDDRSEQEISNGVSDLMVQDSPCVAMASEPFPAPMVAPQVSSRMAIQRSPGQPAQNRLLQNRYIESMVHEQLRRVKFSWNHHGNNVAIAGSWDNWENTEALQRVGQIFVAVKTLPVGIYHYRFIVDGFFTYAPELPWACDDSGYAYNILDLQDYIPENLARSSDFESPPSPPWSYDNVMLHDEEFDKPPPELPSQMPVTVRDEPSSSTDSHQRLFPRPTHLELNHLYIHKTGGEPFVELRSTSRFQLKYVTTLLYKSLRRER</sequence>
<dbReference type="Proteomes" id="UP001293593">
    <property type="component" value="Unassembled WGS sequence"/>
</dbReference>
<feature type="region of interest" description="Disordered" evidence="2">
    <location>
        <begin position="1"/>
        <end position="26"/>
    </location>
</feature>
<dbReference type="GO" id="GO:0009507">
    <property type="term" value="C:chloroplast"/>
    <property type="evidence" value="ECO:0007669"/>
    <property type="project" value="UniProtKB-ARBA"/>
</dbReference>
<feature type="domain" description="Association with the SNF1 complex (ASC)" evidence="3">
    <location>
        <begin position="187"/>
        <end position="277"/>
    </location>
</feature>
<dbReference type="SUPFAM" id="SSF81296">
    <property type="entry name" value="E set domains"/>
    <property type="match status" value="1"/>
</dbReference>
<comment type="caution">
    <text evidence="4">The sequence shown here is derived from an EMBL/GenBank/DDBJ whole genome shotgun (WGS) entry which is preliminary data.</text>
</comment>
<reference evidence="4" key="1">
    <citation type="submission" date="2023-10" db="EMBL/GenBank/DDBJ databases">
        <title>Chromosome-level genome of the transformable northern wattle, Acacia crassicarpa.</title>
        <authorList>
            <person name="Massaro I."/>
            <person name="Sinha N.R."/>
            <person name="Poethig S."/>
            <person name="Leichty A.R."/>
        </authorList>
    </citation>
    <scope>NUCLEOTIDE SEQUENCE</scope>
    <source>
        <strain evidence="4">Acra3RX</strain>
        <tissue evidence="4">Leaf</tissue>
    </source>
</reference>
<evidence type="ECO:0000313" key="4">
    <source>
        <dbReference type="EMBL" id="KAK4279093.1"/>
    </source>
</evidence>
<dbReference type="Pfam" id="PF16561">
    <property type="entry name" value="AMPK1_CBM"/>
    <property type="match status" value="1"/>
</dbReference>
<evidence type="ECO:0000256" key="1">
    <source>
        <dbReference type="ARBA" id="ARBA00010926"/>
    </source>
</evidence>
<gene>
    <name evidence="4" type="ORF">QN277_016848</name>
</gene>
<accession>A0AAE1TBE1</accession>
<dbReference type="InterPro" id="IPR013783">
    <property type="entry name" value="Ig-like_fold"/>
</dbReference>
<dbReference type="SUPFAM" id="SSF160219">
    <property type="entry name" value="AMPKBI-like"/>
    <property type="match status" value="1"/>
</dbReference>
<protein>
    <recommendedName>
        <fullName evidence="3">Association with the SNF1 complex (ASC) domain-containing protein</fullName>
    </recommendedName>
</protein>
<name>A0AAE1TBE1_9FABA</name>
<evidence type="ECO:0000313" key="5">
    <source>
        <dbReference type="Proteomes" id="UP001293593"/>
    </source>
</evidence>
<dbReference type="PANTHER" id="PTHR46316">
    <property type="entry name" value="SNF1-RELATED PROTEIN KINASE REGULATORY SUBUNIT BETA-1"/>
    <property type="match status" value="1"/>
</dbReference>
<dbReference type="InterPro" id="IPR006828">
    <property type="entry name" value="ASC_dom"/>
</dbReference>
<proteinExistence type="inferred from homology"/>
<organism evidence="4 5">
    <name type="scientific">Acacia crassicarpa</name>
    <name type="common">northern wattle</name>
    <dbReference type="NCBI Taxonomy" id="499986"/>
    <lineage>
        <taxon>Eukaryota</taxon>
        <taxon>Viridiplantae</taxon>
        <taxon>Streptophyta</taxon>
        <taxon>Embryophyta</taxon>
        <taxon>Tracheophyta</taxon>
        <taxon>Spermatophyta</taxon>
        <taxon>Magnoliopsida</taxon>
        <taxon>eudicotyledons</taxon>
        <taxon>Gunneridae</taxon>
        <taxon>Pentapetalae</taxon>
        <taxon>rosids</taxon>
        <taxon>fabids</taxon>
        <taxon>Fabales</taxon>
        <taxon>Fabaceae</taxon>
        <taxon>Caesalpinioideae</taxon>
        <taxon>mimosoid clade</taxon>
        <taxon>Acacieae</taxon>
        <taxon>Acacia</taxon>
    </lineage>
</organism>
<dbReference type="InterPro" id="IPR043554">
    <property type="entry name" value="KINB"/>
</dbReference>
<dbReference type="InterPro" id="IPR037256">
    <property type="entry name" value="ASC_dom_sf"/>
</dbReference>
<dbReference type="Gene3D" id="2.60.40.10">
    <property type="entry name" value="Immunoglobulins"/>
    <property type="match status" value="1"/>
</dbReference>
<dbReference type="Pfam" id="PF04739">
    <property type="entry name" value="AMPKBI"/>
    <property type="match status" value="1"/>
</dbReference>
<dbReference type="InterPro" id="IPR032640">
    <property type="entry name" value="AMPK1_CBM"/>
</dbReference>
<dbReference type="CDD" id="cd02859">
    <property type="entry name" value="E_set_AMPKbeta_like_N"/>
    <property type="match status" value="1"/>
</dbReference>
<evidence type="ECO:0000259" key="3">
    <source>
        <dbReference type="SMART" id="SM01010"/>
    </source>
</evidence>
<dbReference type="InterPro" id="IPR014756">
    <property type="entry name" value="Ig_E-set"/>
</dbReference>
<feature type="region of interest" description="Disordered" evidence="2">
    <location>
        <begin position="203"/>
        <end position="233"/>
    </location>
</feature>
<dbReference type="SMART" id="SM01010">
    <property type="entry name" value="AMPKBI"/>
    <property type="match status" value="1"/>
</dbReference>
<dbReference type="PANTHER" id="PTHR46316:SF6">
    <property type="entry name" value="ASSOCIATION WITH THE SNF1 COMPLEX (ASC) DOMAIN-CONTAINING PROTEIN"/>
    <property type="match status" value="1"/>
</dbReference>
<feature type="compositionally biased region" description="Basic and acidic residues" evidence="2">
    <location>
        <begin position="7"/>
        <end position="26"/>
    </location>
</feature>
<dbReference type="Gene3D" id="6.20.250.60">
    <property type="match status" value="1"/>
</dbReference>
<evidence type="ECO:0000256" key="2">
    <source>
        <dbReference type="SAM" id="MobiDB-lite"/>
    </source>
</evidence>
<dbReference type="EMBL" id="JAWXYG010000003">
    <property type="protein sequence ID" value="KAK4279093.1"/>
    <property type="molecule type" value="Genomic_DNA"/>
</dbReference>